<dbReference type="EMBL" id="FMSV02000498">
    <property type="protein sequence ID" value="SEH06526.1"/>
    <property type="molecule type" value="Genomic_DNA"/>
</dbReference>
<dbReference type="OrthoDB" id="9769319at2"/>
<keyword evidence="4" id="KW-0574">Periplasm</keyword>
<keyword evidence="3" id="KW-0732">Signal</keyword>
<dbReference type="AlphaFoldDB" id="A0A1H6FBL8"/>
<evidence type="ECO:0000256" key="2">
    <source>
        <dbReference type="ARBA" id="ARBA00022448"/>
    </source>
</evidence>
<dbReference type="SUPFAM" id="SSF53850">
    <property type="entry name" value="Periplasmic binding protein-like II"/>
    <property type="match status" value="1"/>
</dbReference>
<dbReference type="PRINTS" id="PR00909">
    <property type="entry name" value="SPERMDNBNDNG"/>
</dbReference>
<evidence type="ECO:0000256" key="4">
    <source>
        <dbReference type="ARBA" id="ARBA00022764"/>
    </source>
</evidence>
<accession>A0A1H6FBL8</accession>
<dbReference type="GO" id="GO:0015846">
    <property type="term" value="P:polyamine transport"/>
    <property type="evidence" value="ECO:0007669"/>
    <property type="project" value="InterPro"/>
</dbReference>
<organism evidence="5 6">
    <name type="scientific">Candidatus Venteria ishoeyi</name>
    <dbReference type="NCBI Taxonomy" id="1899563"/>
    <lineage>
        <taxon>Bacteria</taxon>
        <taxon>Pseudomonadati</taxon>
        <taxon>Pseudomonadota</taxon>
        <taxon>Gammaproteobacteria</taxon>
        <taxon>Thiotrichales</taxon>
        <taxon>Thiotrichaceae</taxon>
        <taxon>Venteria</taxon>
    </lineage>
</organism>
<dbReference type="PANTHER" id="PTHR30222:SF17">
    <property type="entry name" value="SPERMIDINE_PUTRESCINE-BINDING PERIPLASMIC PROTEIN"/>
    <property type="match status" value="1"/>
</dbReference>
<evidence type="ECO:0000256" key="1">
    <source>
        <dbReference type="ARBA" id="ARBA00004418"/>
    </source>
</evidence>
<evidence type="ECO:0000313" key="5">
    <source>
        <dbReference type="EMBL" id="SEH06526.1"/>
    </source>
</evidence>
<reference evidence="5 6" key="1">
    <citation type="submission" date="2016-10" db="EMBL/GenBank/DDBJ databases">
        <authorList>
            <person name="de Groot N.N."/>
        </authorList>
    </citation>
    <scope>NUCLEOTIDE SEQUENCE [LARGE SCALE GENOMIC DNA]</scope>
    <source>
        <strain evidence="5">MBHS1</strain>
    </source>
</reference>
<proteinExistence type="predicted"/>
<protein>
    <submittedName>
        <fullName evidence="5">Spermidine/putrescine ABC transporter periplasmic substrate-binding protein</fullName>
    </submittedName>
</protein>
<evidence type="ECO:0000256" key="3">
    <source>
        <dbReference type="ARBA" id="ARBA00022729"/>
    </source>
</evidence>
<comment type="subcellular location">
    <subcellularLocation>
        <location evidence="1">Periplasm</location>
    </subcellularLocation>
</comment>
<keyword evidence="6" id="KW-1185">Reference proteome</keyword>
<evidence type="ECO:0000313" key="6">
    <source>
        <dbReference type="Proteomes" id="UP000236724"/>
    </source>
</evidence>
<dbReference type="RefSeq" id="WP_103920291.1">
    <property type="nucleotide sequence ID" value="NZ_FMSV02000498.1"/>
</dbReference>
<dbReference type="InterPro" id="IPR001188">
    <property type="entry name" value="Sperm_putr-bd"/>
</dbReference>
<dbReference type="Gene3D" id="3.40.190.10">
    <property type="entry name" value="Periplasmic binding protein-like II"/>
    <property type="match status" value="2"/>
</dbReference>
<dbReference type="Proteomes" id="UP000236724">
    <property type="component" value="Unassembled WGS sequence"/>
</dbReference>
<name>A0A1H6FBL8_9GAMM</name>
<sequence length="365" mass="42726">MLRQFYWRYLWATIMFGLTIEITQAEELRILCWEGYAASEYTQKFEQLVKAKYGMDLRVTVTGVSDPQEFFTLVRQRKTDLISPAHNIPKSPRWQFIKGQFVLPIDLENIPNYKHIIQELQQADYITEQGQVYGVPIVYGPYGLMYNTALIKTPPQSWNIFWDPQYAGQYAISKDYHEANIYFSGLALGLEREQIFNYNTLRNNADFMPRLEQLAQNAKSFWVGVDSADTLQGLAFATGWGFAIPELAQRGETWKMAWPKEGTTGWVDNWMIGYSLKDKPKLKRIAEEWINFSISPEIQTGYVRNIAQFPVNQSTKNLLTAKEIKQFHLDEPDYFKKNLILWKVLPRREQNGFKRMWSQARHGKQ</sequence>
<dbReference type="GO" id="GO:0042597">
    <property type="term" value="C:periplasmic space"/>
    <property type="evidence" value="ECO:0007669"/>
    <property type="project" value="UniProtKB-SubCell"/>
</dbReference>
<dbReference type="Pfam" id="PF13343">
    <property type="entry name" value="SBP_bac_6"/>
    <property type="match status" value="1"/>
</dbReference>
<dbReference type="PANTHER" id="PTHR30222">
    <property type="entry name" value="SPERMIDINE/PUTRESCINE-BINDING PERIPLASMIC PROTEIN"/>
    <property type="match status" value="1"/>
</dbReference>
<keyword evidence="2" id="KW-0813">Transport</keyword>
<dbReference type="GO" id="GO:0019808">
    <property type="term" value="F:polyamine binding"/>
    <property type="evidence" value="ECO:0007669"/>
    <property type="project" value="InterPro"/>
</dbReference>
<gene>
    <name evidence="5" type="ORF">MBHS_02389</name>
</gene>